<dbReference type="OrthoDB" id="8001376at2"/>
<evidence type="ECO:0000259" key="1">
    <source>
        <dbReference type="Pfam" id="PF13808"/>
    </source>
</evidence>
<dbReference type="Proteomes" id="UP000198304">
    <property type="component" value="Unassembled WGS sequence"/>
</dbReference>
<dbReference type="AlphaFoldDB" id="A0A239GI29"/>
<proteinExistence type="predicted"/>
<gene>
    <name evidence="2" type="ORF">SAMN05446037_101719</name>
</gene>
<accession>A0A239GI29</accession>
<dbReference type="Pfam" id="PF13808">
    <property type="entry name" value="DDE_Tnp_1_assoc"/>
    <property type="match status" value="1"/>
</dbReference>
<dbReference type="PANTHER" id="PTHR30298">
    <property type="entry name" value="H REPEAT-ASSOCIATED PREDICTED TRANSPOSASE"/>
    <property type="match status" value="1"/>
</dbReference>
<dbReference type="EMBL" id="FZOJ01000017">
    <property type="protein sequence ID" value="SNS68681.1"/>
    <property type="molecule type" value="Genomic_DNA"/>
</dbReference>
<evidence type="ECO:0000313" key="2">
    <source>
        <dbReference type="EMBL" id="SNS68681.1"/>
    </source>
</evidence>
<protein>
    <submittedName>
        <fullName evidence="2">DDE_Tnp_1-associated</fullName>
    </submittedName>
</protein>
<sequence>MGKERLYMGSFFDYFSIIYDPRQEGKVQHKLIDILFIAVAATVCRCDEWHEMEDWAFAKEEWLKQYLELPNGIPCGWMPKMTGRSLRV</sequence>
<dbReference type="InterPro" id="IPR032806">
    <property type="entry name" value="YbfD_N"/>
</dbReference>
<dbReference type="InterPro" id="IPR051698">
    <property type="entry name" value="Transposase_11-like"/>
</dbReference>
<organism evidence="2 3">
    <name type="scientific">Anaerovirgula multivorans</name>
    <dbReference type="NCBI Taxonomy" id="312168"/>
    <lineage>
        <taxon>Bacteria</taxon>
        <taxon>Bacillati</taxon>
        <taxon>Bacillota</taxon>
        <taxon>Clostridia</taxon>
        <taxon>Peptostreptococcales</taxon>
        <taxon>Natronincolaceae</taxon>
        <taxon>Anaerovirgula</taxon>
    </lineage>
</organism>
<name>A0A239GI29_9FIRM</name>
<feature type="domain" description="H repeat-associated protein N-terminal" evidence="1">
    <location>
        <begin position="13"/>
        <end position="75"/>
    </location>
</feature>
<keyword evidence="3" id="KW-1185">Reference proteome</keyword>
<reference evidence="2 3" key="1">
    <citation type="submission" date="2017-06" db="EMBL/GenBank/DDBJ databases">
        <authorList>
            <person name="Kim H.J."/>
            <person name="Triplett B.A."/>
        </authorList>
    </citation>
    <scope>NUCLEOTIDE SEQUENCE [LARGE SCALE GENOMIC DNA]</scope>
    <source>
        <strain evidence="2 3">SCA</strain>
    </source>
</reference>
<dbReference type="RefSeq" id="WP_089283849.1">
    <property type="nucleotide sequence ID" value="NZ_FZOJ01000017.1"/>
</dbReference>
<evidence type="ECO:0000313" key="3">
    <source>
        <dbReference type="Proteomes" id="UP000198304"/>
    </source>
</evidence>
<dbReference type="PANTHER" id="PTHR30298:SF0">
    <property type="entry name" value="PROTEIN YBFL-RELATED"/>
    <property type="match status" value="1"/>
</dbReference>